<proteinExistence type="predicted"/>
<keyword evidence="1" id="KW-0805">Transcription regulation</keyword>
<evidence type="ECO:0000259" key="5">
    <source>
        <dbReference type="PROSITE" id="PS50995"/>
    </source>
</evidence>
<dbReference type="InterPro" id="IPR000835">
    <property type="entry name" value="HTH_MarR-typ"/>
</dbReference>
<gene>
    <name evidence="6" type="ORF">MPPM_0161</name>
</gene>
<dbReference type="AlphaFoldDB" id="A0A169QEA4"/>
<evidence type="ECO:0000256" key="1">
    <source>
        <dbReference type="ARBA" id="ARBA00023015"/>
    </source>
</evidence>
<sequence>MAADPETLTDLFANETLGAPENAVGFVLWRVLHRYVREVDRALEPVDLTHLQFTALALAAWMARSGEAVTQTDLARFGDIHPMQVSLLLKALEAKGMVRRSRHASDTRAKLIEVTDAGVAALRKAMPLAIEVQHRLFGREGQPGGPLLAALLATDLGDKPATEREGARKTHRRPTTPRGG</sequence>
<dbReference type="PROSITE" id="PS50995">
    <property type="entry name" value="HTH_MARR_2"/>
    <property type="match status" value="1"/>
</dbReference>
<feature type="compositionally biased region" description="Basic and acidic residues" evidence="4">
    <location>
        <begin position="158"/>
        <end position="168"/>
    </location>
</feature>
<dbReference type="RefSeq" id="WP_096482989.1">
    <property type="nucleotide sequence ID" value="NZ_AP014809.1"/>
</dbReference>
<evidence type="ECO:0000256" key="4">
    <source>
        <dbReference type="SAM" id="MobiDB-lite"/>
    </source>
</evidence>
<dbReference type="SMART" id="SM00347">
    <property type="entry name" value="HTH_MARR"/>
    <property type="match status" value="1"/>
</dbReference>
<organism evidence="6 7">
    <name type="scientific">Methylorubrum populi</name>
    <dbReference type="NCBI Taxonomy" id="223967"/>
    <lineage>
        <taxon>Bacteria</taxon>
        <taxon>Pseudomonadati</taxon>
        <taxon>Pseudomonadota</taxon>
        <taxon>Alphaproteobacteria</taxon>
        <taxon>Hyphomicrobiales</taxon>
        <taxon>Methylobacteriaceae</taxon>
        <taxon>Methylorubrum</taxon>
    </lineage>
</organism>
<dbReference type="InterPro" id="IPR036390">
    <property type="entry name" value="WH_DNA-bd_sf"/>
</dbReference>
<evidence type="ECO:0000313" key="6">
    <source>
        <dbReference type="EMBL" id="BAU88766.1"/>
    </source>
</evidence>
<dbReference type="EMBL" id="AP014809">
    <property type="protein sequence ID" value="BAU88766.1"/>
    <property type="molecule type" value="Genomic_DNA"/>
</dbReference>
<dbReference type="Proteomes" id="UP000218288">
    <property type="component" value="Chromosome"/>
</dbReference>
<dbReference type="GO" id="GO:0003700">
    <property type="term" value="F:DNA-binding transcription factor activity"/>
    <property type="evidence" value="ECO:0007669"/>
    <property type="project" value="InterPro"/>
</dbReference>
<reference evidence="6 7" key="1">
    <citation type="journal article" date="2016" name="Genome Announc.">
        <title>Complete Genome Sequence of Methylobacterium populi P-1M, Isolated from Pink-Pigmented Household Biofilm.</title>
        <authorList>
            <person name="Morohoshi T."/>
            <person name="Ikeda T."/>
        </authorList>
    </citation>
    <scope>NUCLEOTIDE SEQUENCE [LARGE SCALE GENOMIC DNA]</scope>
    <source>
        <strain evidence="6 7">P-1M</strain>
    </source>
</reference>
<feature type="domain" description="HTH marR-type" evidence="5">
    <location>
        <begin position="21"/>
        <end position="157"/>
    </location>
</feature>
<dbReference type="InterPro" id="IPR039422">
    <property type="entry name" value="MarR/SlyA-like"/>
</dbReference>
<dbReference type="PANTHER" id="PTHR33164:SF64">
    <property type="entry name" value="TRANSCRIPTIONAL REGULATOR SLYA"/>
    <property type="match status" value="1"/>
</dbReference>
<feature type="compositionally biased region" description="Basic residues" evidence="4">
    <location>
        <begin position="169"/>
        <end position="180"/>
    </location>
</feature>
<dbReference type="OrthoDB" id="9806864at2"/>
<dbReference type="GO" id="GO:0003677">
    <property type="term" value="F:DNA binding"/>
    <property type="evidence" value="ECO:0007669"/>
    <property type="project" value="UniProtKB-KW"/>
</dbReference>
<dbReference type="SUPFAM" id="SSF46785">
    <property type="entry name" value="Winged helix' DNA-binding domain"/>
    <property type="match status" value="1"/>
</dbReference>
<dbReference type="Pfam" id="PF01047">
    <property type="entry name" value="MarR"/>
    <property type="match status" value="1"/>
</dbReference>
<dbReference type="PANTHER" id="PTHR33164">
    <property type="entry name" value="TRANSCRIPTIONAL REGULATOR, MARR FAMILY"/>
    <property type="match status" value="1"/>
</dbReference>
<feature type="region of interest" description="Disordered" evidence="4">
    <location>
        <begin position="158"/>
        <end position="180"/>
    </location>
</feature>
<evidence type="ECO:0000256" key="3">
    <source>
        <dbReference type="ARBA" id="ARBA00023163"/>
    </source>
</evidence>
<dbReference type="InterPro" id="IPR036388">
    <property type="entry name" value="WH-like_DNA-bd_sf"/>
</dbReference>
<evidence type="ECO:0000313" key="7">
    <source>
        <dbReference type="Proteomes" id="UP000218288"/>
    </source>
</evidence>
<accession>A0A169QEA4</accession>
<evidence type="ECO:0000256" key="2">
    <source>
        <dbReference type="ARBA" id="ARBA00023125"/>
    </source>
</evidence>
<protein>
    <recommendedName>
        <fullName evidence="5">HTH marR-type domain-containing protein</fullName>
    </recommendedName>
</protein>
<dbReference type="Gene3D" id="1.10.10.10">
    <property type="entry name" value="Winged helix-like DNA-binding domain superfamily/Winged helix DNA-binding domain"/>
    <property type="match status" value="1"/>
</dbReference>
<name>A0A169QEA4_9HYPH</name>
<keyword evidence="3" id="KW-0804">Transcription</keyword>
<dbReference type="GO" id="GO:0006950">
    <property type="term" value="P:response to stress"/>
    <property type="evidence" value="ECO:0007669"/>
    <property type="project" value="TreeGrafter"/>
</dbReference>
<keyword evidence="2" id="KW-0238">DNA-binding</keyword>